<keyword evidence="1" id="KW-0378">Hydrolase</keyword>
<dbReference type="EMBL" id="JPQZ01000003">
    <property type="protein sequence ID" value="KKO76405.1"/>
    <property type="molecule type" value="Genomic_DNA"/>
</dbReference>
<evidence type="ECO:0000313" key="1">
    <source>
        <dbReference type="EMBL" id="KKO76405.1"/>
    </source>
</evidence>
<dbReference type="Proteomes" id="UP000034350">
    <property type="component" value="Unassembled WGS sequence"/>
</dbReference>
<comment type="caution">
    <text evidence="1">The sequence shown here is derived from an EMBL/GenBank/DDBJ whole genome shotgun (WGS) entry which is preliminary data.</text>
</comment>
<keyword evidence="1" id="KW-0269">Exonuclease</keyword>
<dbReference type="GO" id="GO:0004527">
    <property type="term" value="F:exonuclease activity"/>
    <property type="evidence" value="ECO:0007669"/>
    <property type="project" value="UniProtKB-KW"/>
</dbReference>
<dbReference type="OrthoDB" id="2189670at2759"/>
<reference evidence="1 2" key="1">
    <citation type="journal article" date="2015" name="Environ. Microbiol.">
        <title>Genome analyses suggest the presence of polyploidy and recent human-driven expansions in eight global populations of the honeybee pathogen Nosema ceranae.</title>
        <authorList>
            <person name="Pelin A."/>
            <person name="Selman M."/>
            <person name="Aris-Brosou S."/>
            <person name="Farinelli L."/>
            <person name="Corradi N."/>
        </authorList>
    </citation>
    <scope>NUCLEOTIDE SEQUENCE [LARGE SCALE GENOMIC DNA]</scope>
    <source>
        <strain evidence="1 2">PA08 1199</strain>
    </source>
</reference>
<gene>
    <name evidence="1" type="ORF">AAJ76_300036320</name>
</gene>
<dbReference type="VEuPathDB" id="MicrosporidiaDB:AAJ76_300036320"/>
<dbReference type="RefSeq" id="XP_024332147.1">
    <property type="nucleotide sequence ID" value="XM_024475083.1"/>
</dbReference>
<dbReference type="GeneID" id="36320014"/>
<evidence type="ECO:0000313" key="2">
    <source>
        <dbReference type="Proteomes" id="UP000034350"/>
    </source>
</evidence>
<accession>A0A0F9WIL5</accession>
<name>A0A0F9WIL5_9MICR</name>
<dbReference type="VEuPathDB" id="MicrosporidiaDB:G9O61_00g016980"/>
<proteinExistence type="predicted"/>
<keyword evidence="1" id="KW-0540">Nuclease</keyword>
<keyword evidence="2" id="KW-1185">Reference proteome</keyword>
<sequence length="346" mass="40983">MEIAVGYLYNKEIDNILHKLNDLNNLLVASTDIYILTAVLNQIEANFLGKNWKIEYVTTKREIKENTLVVIYLDTSTSQNVNLSLYYYLELANENNYKVILYTQNMLSIDTMERRVRSRFSNYVCALRTLNFDEYLALYKFLFYLDYKKNDKPNKRKFVIRKTAVSMPSKIVKRSKNSDEDFKKHDLKIFKKILHEKENDTNVIFLHNNLISDEVLHDLSCQYDVNNDIKILYNKYLSNKYDIKHYSLGCILDILCPIHLIILLMSSKEKIFVTNVIQEFRKFVTNCKEMKNCADNDIFTEFCELIDYKLISNKGVLLIDDLYLRKFINSPKRPNFLKPLLNKVKL</sequence>
<organism evidence="1 2">
    <name type="scientific">Vairimorpha ceranae</name>
    <dbReference type="NCBI Taxonomy" id="40302"/>
    <lineage>
        <taxon>Eukaryota</taxon>
        <taxon>Fungi</taxon>
        <taxon>Fungi incertae sedis</taxon>
        <taxon>Microsporidia</taxon>
        <taxon>Nosematidae</taxon>
        <taxon>Vairimorpha</taxon>
    </lineage>
</organism>
<dbReference type="AlphaFoldDB" id="A0A0F9WIL5"/>
<protein>
    <submittedName>
        <fullName evidence="1">5-3 exonuclease</fullName>
    </submittedName>
</protein>
<dbReference type="VEuPathDB" id="MicrosporidiaDB:NCER_101197"/>